<protein>
    <submittedName>
        <fullName evidence="2">YjbQ family protein</fullName>
    </submittedName>
</protein>
<evidence type="ECO:0000256" key="1">
    <source>
        <dbReference type="ARBA" id="ARBA00005534"/>
    </source>
</evidence>
<dbReference type="Gene3D" id="2.60.120.460">
    <property type="entry name" value="YjbQ-like"/>
    <property type="match status" value="1"/>
</dbReference>
<comment type="caution">
    <text evidence="2">The sequence shown here is derived from an EMBL/GenBank/DDBJ whole genome shotgun (WGS) entry which is preliminary data.</text>
</comment>
<dbReference type="Pfam" id="PF01894">
    <property type="entry name" value="YjbQ"/>
    <property type="match status" value="1"/>
</dbReference>
<dbReference type="PANTHER" id="PTHR30615:SF8">
    <property type="entry name" value="UPF0047 PROTEIN C4A8.02C"/>
    <property type="match status" value="1"/>
</dbReference>
<keyword evidence="3" id="KW-1185">Reference proteome</keyword>
<evidence type="ECO:0000313" key="3">
    <source>
        <dbReference type="Proteomes" id="UP000615326"/>
    </source>
</evidence>
<reference evidence="2 3" key="1">
    <citation type="journal article" date="2020" name="Int. J. Syst. Evol. Microbiol.">
        <title>Novel acetic acid bacteria from cider fermentations: Acetobacter conturbans sp. nov. and Acetobacter fallax sp. nov.</title>
        <authorList>
            <person name="Sombolestani A.S."/>
            <person name="Cleenwerck I."/>
            <person name="Cnockaert M."/>
            <person name="Borremans W."/>
            <person name="Wieme A.D."/>
            <person name="De Vuyst L."/>
            <person name="Vandamme P."/>
        </authorList>
    </citation>
    <scope>NUCLEOTIDE SEQUENCE [LARGE SCALE GENOMIC DNA]</scope>
    <source>
        <strain evidence="2 3">LMG 1637</strain>
    </source>
</reference>
<organism evidence="2 3">
    <name type="scientific">Acetobacter fallax</name>
    <dbReference type="NCBI Taxonomy" id="1737473"/>
    <lineage>
        <taxon>Bacteria</taxon>
        <taxon>Pseudomonadati</taxon>
        <taxon>Pseudomonadota</taxon>
        <taxon>Alphaproteobacteria</taxon>
        <taxon>Acetobacterales</taxon>
        <taxon>Acetobacteraceae</taxon>
        <taxon>Acetobacter</taxon>
    </lineage>
</organism>
<dbReference type="SUPFAM" id="SSF111038">
    <property type="entry name" value="YjbQ-like"/>
    <property type="match status" value="1"/>
</dbReference>
<gene>
    <name evidence="2" type="ORF">GOB84_15710</name>
</gene>
<comment type="similarity">
    <text evidence="1">Belongs to the UPF0047 family.</text>
</comment>
<dbReference type="InterPro" id="IPR035917">
    <property type="entry name" value="YjbQ-like_sf"/>
</dbReference>
<sequence>MKQHTHRFTVRTSGKGLVAITHPVTDWVAQTGLTTGLLTIWCPHTSCSLTVQENADPTVQEDIARFFEALVPEQGGRYIHSSEGPDDMPAHLRTMLTQSGLSIPVIDGEPALGTWQGLYLFEHRRAPHRREIVLHLLGEE</sequence>
<dbReference type="NCBIfam" id="TIGR00149">
    <property type="entry name" value="TIGR00149_YjbQ"/>
    <property type="match status" value="1"/>
</dbReference>
<dbReference type="InterPro" id="IPR001602">
    <property type="entry name" value="UPF0047_YjbQ-like"/>
</dbReference>
<dbReference type="PANTHER" id="PTHR30615">
    <property type="entry name" value="UNCHARACTERIZED PROTEIN YJBQ-RELATED"/>
    <property type="match status" value="1"/>
</dbReference>
<dbReference type="RefSeq" id="WP_173578426.1">
    <property type="nucleotide sequence ID" value="NZ_WOSW01000046.1"/>
</dbReference>
<dbReference type="EMBL" id="WOSW01000046">
    <property type="protein sequence ID" value="NHO33963.1"/>
    <property type="molecule type" value="Genomic_DNA"/>
</dbReference>
<evidence type="ECO:0000313" key="2">
    <source>
        <dbReference type="EMBL" id="NHO33963.1"/>
    </source>
</evidence>
<proteinExistence type="inferred from homology"/>
<accession>A0ABX0KFR9</accession>
<dbReference type="Proteomes" id="UP000615326">
    <property type="component" value="Unassembled WGS sequence"/>
</dbReference>
<name>A0ABX0KFR9_9PROT</name>
<dbReference type="PIRSF" id="PIRSF004681">
    <property type="entry name" value="UCP004681"/>
    <property type="match status" value="1"/>
</dbReference>